<dbReference type="KEGG" id="acog:HWD57_17040"/>
<name>A0A7D5SG10_9PROT</name>
<dbReference type="Proteomes" id="UP000509684">
    <property type="component" value="Chromosome"/>
</dbReference>
<organism evidence="1 2">
    <name type="scientific">Candidatus Accumulibacter cognatus</name>
    <dbReference type="NCBI Taxonomy" id="2954383"/>
    <lineage>
        <taxon>Bacteria</taxon>
        <taxon>Pseudomonadati</taxon>
        <taxon>Pseudomonadota</taxon>
        <taxon>Betaproteobacteria</taxon>
        <taxon>Candidatus Accumulibacter</taxon>
    </lineage>
</organism>
<sequence>MDESVWFDALYLPVVCPIFYAETLSDLSKEMKGGKSAAEEVEKIANKFPDMGGTPCLGHMDLCIGNLLGHPVSMDGRIMTPGGYPVKDRGKTGYVFDSFPEVEAFNRWQQGEFQFVEDNLARFWRASVSNLDLNKQAEVFRSAGIDNKVCKSLDDVKAIASEIVKASKPFDQMALLVHFLNIPHEYQQKILKRWSLMNYPPLARFAPYAAFVLEVELFFQIAVASKLIASERPSNRVDISYLFYLPFCMIFVSSDKLHRRCASHFLRGDQEFVWGQDLKADLARINERHLALPEATKQIGVLSFANSPPKEAGFMTTELWDRHMSPRWRDRQEIRHEMPKSSPNLVATMKKVGDAPPAKPEEVDMNDIQSMVLKRMVRKKKGSWFQIHKDIKNDER</sequence>
<protein>
    <submittedName>
        <fullName evidence="1">Uncharacterized protein</fullName>
    </submittedName>
</protein>
<gene>
    <name evidence="1" type="ORF">HWD57_17040</name>
</gene>
<evidence type="ECO:0000313" key="2">
    <source>
        <dbReference type="Proteomes" id="UP000509684"/>
    </source>
</evidence>
<accession>A0A7D5SG10</accession>
<reference evidence="1 2" key="1">
    <citation type="journal article" date="2019" name="Microbiome">
        <title>Annotated bacterial chromosomes from frame-shift-corrected long-read metagenomic data.</title>
        <authorList>
            <person name="Arumugam K."/>
            <person name="Bagci C."/>
            <person name="Bessarab I."/>
            <person name="Beier S."/>
            <person name="Buchfink B."/>
            <person name="Gorska A."/>
            <person name="Qiu G."/>
            <person name="Huson D.H."/>
            <person name="Williams R.B.H."/>
        </authorList>
    </citation>
    <scope>NUCLEOTIDE SEQUENCE [LARGE SCALE GENOMIC DNA]</scope>
    <source>
        <strain evidence="1">SSA1</strain>
    </source>
</reference>
<dbReference type="AlphaFoldDB" id="A0A7D5SG10"/>
<proteinExistence type="predicted"/>
<dbReference type="EMBL" id="CP058708">
    <property type="protein sequence ID" value="QLH51319.1"/>
    <property type="molecule type" value="Genomic_DNA"/>
</dbReference>
<evidence type="ECO:0000313" key="1">
    <source>
        <dbReference type="EMBL" id="QLH51319.1"/>
    </source>
</evidence>